<dbReference type="InterPro" id="IPR011611">
    <property type="entry name" value="PfkB_dom"/>
</dbReference>
<dbReference type="PANTHER" id="PTHR46969:SF1">
    <property type="entry name" value="BIFUNCTIONAL PROTEIN HLDE"/>
    <property type="match status" value="1"/>
</dbReference>
<evidence type="ECO:0000259" key="3">
    <source>
        <dbReference type="Pfam" id="PF00294"/>
    </source>
</evidence>
<dbReference type="GO" id="GO:0005829">
    <property type="term" value="C:cytosol"/>
    <property type="evidence" value="ECO:0007669"/>
    <property type="project" value="TreeGrafter"/>
</dbReference>
<dbReference type="GO" id="GO:0033785">
    <property type="term" value="F:heptose 7-phosphate kinase activity"/>
    <property type="evidence" value="ECO:0007669"/>
    <property type="project" value="TreeGrafter"/>
</dbReference>
<dbReference type="AlphaFoldDB" id="C6BZN4"/>
<dbReference type="InterPro" id="IPR004821">
    <property type="entry name" value="Cyt_trans-like"/>
</dbReference>
<keyword evidence="5" id="KW-0808">Transferase</keyword>
<evidence type="ECO:0000313" key="6">
    <source>
        <dbReference type="Proteomes" id="UP000002601"/>
    </source>
</evidence>
<dbReference type="Pfam" id="PF01467">
    <property type="entry name" value="CTP_transf_like"/>
    <property type="match status" value="1"/>
</dbReference>
<keyword evidence="1" id="KW-0511">Multifunctional enzyme</keyword>
<dbReference type="GO" id="GO:0033786">
    <property type="term" value="F:heptose-1-phosphate adenylyltransferase activity"/>
    <property type="evidence" value="ECO:0007669"/>
    <property type="project" value="TreeGrafter"/>
</dbReference>
<evidence type="ECO:0000256" key="2">
    <source>
        <dbReference type="ARBA" id="ARBA00023277"/>
    </source>
</evidence>
<feature type="domain" description="Cytidyltransferase-like" evidence="4">
    <location>
        <begin position="63"/>
        <end position="169"/>
    </location>
</feature>
<gene>
    <name evidence="5" type="ordered locus">Desal_0875</name>
</gene>
<name>C6BZN4_MARSD</name>
<dbReference type="NCBIfam" id="TIGR00125">
    <property type="entry name" value="cyt_tran_rel"/>
    <property type="match status" value="1"/>
</dbReference>
<dbReference type="eggNOG" id="COG2870">
    <property type="taxonomic scope" value="Bacteria"/>
</dbReference>
<reference evidence="5 6" key="1">
    <citation type="submission" date="2009-06" db="EMBL/GenBank/DDBJ databases">
        <title>Complete sequence of Desulfovibrio salexigens DSM 2638.</title>
        <authorList>
            <consortium name="US DOE Joint Genome Institute"/>
            <person name="Lucas S."/>
            <person name="Copeland A."/>
            <person name="Lapidus A."/>
            <person name="Glavina del Rio T."/>
            <person name="Tice H."/>
            <person name="Bruce D."/>
            <person name="Goodwin L."/>
            <person name="Pitluck S."/>
            <person name="Munk A.C."/>
            <person name="Brettin T."/>
            <person name="Detter J.C."/>
            <person name="Han C."/>
            <person name="Tapia R."/>
            <person name="Larimer F."/>
            <person name="Land M."/>
            <person name="Hauser L."/>
            <person name="Kyrpides N."/>
            <person name="Anderson I."/>
            <person name="Wall J.D."/>
            <person name="Arkin A.P."/>
            <person name="Dehal P."/>
            <person name="Chivian D."/>
            <person name="Giles B."/>
            <person name="Hazen T.C."/>
        </authorList>
    </citation>
    <scope>NUCLEOTIDE SEQUENCE [LARGE SCALE GENOMIC DNA]</scope>
    <source>
        <strain evidence="6">ATCC 14822 / DSM 2638 / NCIMB 8403 / VKM B-1763</strain>
    </source>
</reference>
<dbReference type="EMBL" id="CP001649">
    <property type="protein sequence ID" value="ACS78941.1"/>
    <property type="molecule type" value="Genomic_DNA"/>
</dbReference>
<evidence type="ECO:0000313" key="5">
    <source>
        <dbReference type="EMBL" id="ACS78941.1"/>
    </source>
</evidence>
<evidence type="ECO:0000259" key="4">
    <source>
        <dbReference type="Pfam" id="PF01467"/>
    </source>
</evidence>
<dbReference type="KEGG" id="dsa:Desal_0875"/>
<feature type="domain" description="Carbohydrate kinase PfkB" evidence="3">
    <location>
        <begin position="228"/>
        <end position="526"/>
    </location>
</feature>
<proteinExistence type="predicted"/>
<dbReference type="STRING" id="526222.Desal_0875"/>
<dbReference type="HOGENOM" id="CLU_534032_0_0_7"/>
<dbReference type="PANTHER" id="PTHR46969">
    <property type="entry name" value="BIFUNCTIONAL PROTEIN HLDE"/>
    <property type="match status" value="1"/>
</dbReference>
<keyword evidence="2" id="KW-0119">Carbohydrate metabolism</keyword>
<protein>
    <submittedName>
        <fullName evidence="5">Cytidyltransferase-related domain protein</fullName>
    </submittedName>
</protein>
<dbReference type="InterPro" id="IPR029056">
    <property type="entry name" value="Ribokinase-like"/>
</dbReference>
<dbReference type="SUPFAM" id="SSF52374">
    <property type="entry name" value="Nucleotidylyl transferase"/>
    <property type="match status" value="1"/>
</dbReference>
<dbReference type="Gene3D" id="3.40.50.620">
    <property type="entry name" value="HUPs"/>
    <property type="match status" value="1"/>
</dbReference>
<organism evidence="5 6">
    <name type="scientific">Maridesulfovibrio salexigens (strain ATCC 14822 / DSM 2638 / NCIMB 8403 / VKM B-1763)</name>
    <name type="common">Desulfovibrio salexigens</name>
    <dbReference type="NCBI Taxonomy" id="526222"/>
    <lineage>
        <taxon>Bacteria</taxon>
        <taxon>Pseudomonadati</taxon>
        <taxon>Thermodesulfobacteriota</taxon>
        <taxon>Desulfovibrionia</taxon>
        <taxon>Desulfovibrionales</taxon>
        <taxon>Desulfovibrionaceae</taxon>
        <taxon>Maridesulfovibrio</taxon>
    </lineage>
</organism>
<keyword evidence="6" id="KW-1185">Reference proteome</keyword>
<dbReference type="Proteomes" id="UP000002601">
    <property type="component" value="Chromosome"/>
</dbReference>
<accession>C6BZN4</accession>
<sequence>MYANRIVFNVFSKRGLIQWHTICIIKNKTLQDKSNIMSNIYDINTLSEIMEKRRNAGDSIVLCHGVFDLLHIGHIRYLRQAKQFGNCLVVTLTPDKYVDKGPNRPAFTEQLRAEALDSLELVDYVAINEWPTAENTLRKLKPTFYAKGSEFKDIENDPTGKIKLEAAAAKEVGTELVFTEDIVFSSSNLINRYLNVYPQELANYLEIIRKRHSPENICNYVDQMKDLKVLVIGDAIIDEYAYCNPLGISSKDPTVALRHAAKDSFAGGAVAVARHVANLAKEVTLFTTLGKSDPYNSVIFDSIPENVLYLYEEIPDAPTVRKLRYVDGYSFNKLLEIYHISDQSIPVETEQRINLQIIKIIGDYDLILVPDFGHDGIPNCLVTTLCRDAKYLAINTQANAGNRGYHTIFRYPRADFVSLAEHEIRMAYRDQKTKVPQMMQNLARKLDIETLIVSRGRNGSSLQKGQDFIQTPALAGRVVDRVGAGDALFAISSMAAYLDCPLELIGLLGNVAGAALVEHVGNEYSIDSQQIKKTITAMMK</sequence>
<dbReference type="Gene3D" id="3.40.1190.20">
    <property type="match status" value="1"/>
</dbReference>
<dbReference type="SUPFAM" id="SSF53613">
    <property type="entry name" value="Ribokinase-like"/>
    <property type="match status" value="1"/>
</dbReference>
<dbReference type="Pfam" id="PF00294">
    <property type="entry name" value="PfkB"/>
    <property type="match status" value="1"/>
</dbReference>
<evidence type="ECO:0000256" key="1">
    <source>
        <dbReference type="ARBA" id="ARBA00023268"/>
    </source>
</evidence>
<dbReference type="InterPro" id="IPR014729">
    <property type="entry name" value="Rossmann-like_a/b/a_fold"/>
</dbReference>
<dbReference type="eggNOG" id="COG0615">
    <property type="taxonomic scope" value="Bacteria"/>
</dbReference>